<dbReference type="SUPFAM" id="SSF56935">
    <property type="entry name" value="Porins"/>
    <property type="match status" value="1"/>
</dbReference>
<keyword evidence="3 10" id="KW-1134">Transmembrane beta strand</keyword>
<dbReference type="Gene3D" id="2.40.170.20">
    <property type="entry name" value="TonB-dependent receptor, beta-barrel domain"/>
    <property type="match status" value="1"/>
</dbReference>
<dbReference type="Proteomes" id="UP000242219">
    <property type="component" value="Unassembled WGS sequence"/>
</dbReference>
<dbReference type="InterPro" id="IPR039426">
    <property type="entry name" value="TonB-dep_rcpt-like"/>
</dbReference>
<comment type="similarity">
    <text evidence="10 11">Belongs to the TonB-dependent receptor family.</text>
</comment>
<comment type="subcellular location">
    <subcellularLocation>
        <location evidence="1 10">Cell outer membrane</location>
        <topology evidence="1 10">Multi-pass membrane protein</topology>
    </subcellularLocation>
</comment>
<evidence type="ECO:0000256" key="8">
    <source>
        <dbReference type="ARBA" id="ARBA00023170"/>
    </source>
</evidence>
<dbReference type="Gene3D" id="2.170.130.10">
    <property type="entry name" value="TonB-dependent receptor, plug domain"/>
    <property type="match status" value="1"/>
</dbReference>
<dbReference type="PROSITE" id="PS52016">
    <property type="entry name" value="TONB_DEPENDENT_REC_3"/>
    <property type="match status" value="1"/>
</dbReference>
<dbReference type="InterPro" id="IPR037066">
    <property type="entry name" value="Plug_dom_sf"/>
</dbReference>
<evidence type="ECO:0000256" key="4">
    <source>
        <dbReference type="ARBA" id="ARBA00022692"/>
    </source>
</evidence>
<accession>A0A1V6LYA6</accession>
<evidence type="ECO:0000256" key="5">
    <source>
        <dbReference type="ARBA" id="ARBA00022729"/>
    </source>
</evidence>
<dbReference type="InterPro" id="IPR036942">
    <property type="entry name" value="Beta-barrel_TonB_sf"/>
</dbReference>
<keyword evidence="6 11" id="KW-0798">TonB box</keyword>
<sequence>MKYFFFSPVHGKFRTFLVIIPLFFLSSLRLAECEQLPESTSISEESILFQEIPSVYSASKYEQKITEAPSSVSIITAEEIKKYGYWNFSEILRSVRGFYVTYDRNYHYVGVRGFGLPGDYNTRILLLIDGHRINDVVYDQAPIGTDFPIDIGLIERIEIIRGSGSSLYGTNAFFAVINVITRQGRDFRGTEVSGEAGNYETYKTRMSYGEKFHNGLEMIISGSYYDSEGDDRLFFKEFDQPKNNNGIAENLDNDQFKNIFAGFSYRDLSLQLNYHRREKDVPTAPYQTIFNERYFTADERGWADLKYDHTFGNQVHLLSRVSYNFYKYNDDYYSEASTGKLKYSDDIDSQWLQGEMQLTKTFLEKHKCTFGLDSRHNMQQDQRFYAHSTDGTILDDKRQSNYWATYIQDEFTITDFLTLQAGVRFDYFETFGGTANPRAALIYTPFEKTTFKFVYGRAFREPNAYELYYGDGTSQKANPGLNPETIHSYEAIYEQYLGKHLRGTVVGFYNSIDDFISLKNDPNDGLQMFDNVKGVHAKGLEFELEGKWENGFEGRASYSLQEAREDDTGKVMVNSPKHLAKFNMIVPLIKRRLFLSGEEQYKSSRKTILRNSVKDVFVTNVTLYSRNIFKTLELSGGIFNLLNNKYEDPGGEEHTEDSIEQFGRTFRIRITYAF</sequence>
<dbReference type="InterPro" id="IPR000531">
    <property type="entry name" value="Beta-barrel_TonB"/>
</dbReference>
<dbReference type="AlphaFoldDB" id="A0A1V6LYA6"/>
<dbReference type="InterPro" id="IPR012910">
    <property type="entry name" value="Plug_dom"/>
</dbReference>
<reference evidence="14 15" key="1">
    <citation type="journal article" date="2016" name="Genome Announc.">
        <title>Draft Genome Sequence of the Anaerobic Ammonium-Oxidizing Bacterium 'Candidatus Brocadia sp. 40'.</title>
        <authorList>
            <person name="Ali M."/>
            <person name="Haroon M.F."/>
            <person name="Narita Y."/>
            <person name="Zhang L."/>
            <person name="Rangel Shaw D."/>
            <person name="Okabe S."/>
            <person name="Saikaly P.E."/>
        </authorList>
    </citation>
    <scope>NUCLEOTIDE SEQUENCE [LARGE SCALE GENOMIC DNA]</scope>
    <source>
        <strain evidence="14 15">40</strain>
    </source>
</reference>
<dbReference type="Pfam" id="PF07715">
    <property type="entry name" value="Plug"/>
    <property type="match status" value="1"/>
</dbReference>
<evidence type="ECO:0000256" key="3">
    <source>
        <dbReference type="ARBA" id="ARBA00022452"/>
    </source>
</evidence>
<dbReference type="GO" id="GO:0009279">
    <property type="term" value="C:cell outer membrane"/>
    <property type="evidence" value="ECO:0007669"/>
    <property type="project" value="UniProtKB-SubCell"/>
</dbReference>
<evidence type="ECO:0000256" key="11">
    <source>
        <dbReference type="RuleBase" id="RU003357"/>
    </source>
</evidence>
<feature type="domain" description="TonB-dependent receptor-like beta-barrel" evidence="12">
    <location>
        <begin position="258"/>
        <end position="641"/>
    </location>
</feature>
<keyword evidence="15" id="KW-1185">Reference proteome</keyword>
<gene>
    <name evidence="14" type="ORF">BIY37_09925</name>
</gene>
<organism evidence="14 15">
    <name type="scientific">Candidatus Brocadia sapporoensis</name>
    <dbReference type="NCBI Taxonomy" id="392547"/>
    <lineage>
        <taxon>Bacteria</taxon>
        <taxon>Pseudomonadati</taxon>
        <taxon>Planctomycetota</taxon>
        <taxon>Candidatus Brocadiia</taxon>
        <taxon>Candidatus Brocadiales</taxon>
        <taxon>Candidatus Brocadiaceae</taxon>
        <taxon>Candidatus Brocadia</taxon>
    </lineage>
</organism>
<dbReference type="PANTHER" id="PTHR30069:SF29">
    <property type="entry name" value="HEMOGLOBIN AND HEMOGLOBIN-HAPTOGLOBIN-BINDING PROTEIN 1-RELATED"/>
    <property type="match status" value="1"/>
</dbReference>
<evidence type="ECO:0000256" key="10">
    <source>
        <dbReference type="PROSITE-ProRule" id="PRU01360"/>
    </source>
</evidence>
<keyword evidence="4 10" id="KW-0812">Transmembrane</keyword>
<keyword evidence="5" id="KW-0732">Signal</keyword>
<dbReference type="Pfam" id="PF00593">
    <property type="entry name" value="TonB_dep_Rec_b-barrel"/>
    <property type="match status" value="1"/>
</dbReference>
<evidence type="ECO:0000256" key="1">
    <source>
        <dbReference type="ARBA" id="ARBA00004571"/>
    </source>
</evidence>
<keyword evidence="8" id="KW-0675">Receptor</keyword>
<evidence type="ECO:0000259" key="12">
    <source>
        <dbReference type="Pfam" id="PF00593"/>
    </source>
</evidence>
<evidence type="ECO:0000313" key="14">
    <source>
        <dbReference type="EMBL" id="OQD45133.1"/>
    </source>
</evidence>
<keyword evidence="7 10" id="KW-0472">Membrane</keyword>
<protein>
    <recommendedName>
        <fullName evidence="16">TonB-dependent receptor</fullName>
    </recommendedName>
</protein>
<feature type="domain" description="TonB-dependent receptor plug" evidence="13">
    <location>
        <begin position="66"/>
        <end position="174"/>
    </location>
</feature>
<dbReference type="CDD" id="cd01347">
    <property type="entry name" value="ligand_gated_channel"/>
    <property type="match status" value="1"/>
</dbReference>
<evidence type="ECO:0000256" key="2">
    <source>
        <dbReference type="ARBA" id="ARBA00022448"/>
    </source>
</evidence>
<evidence type="ECO:0000259" key="13">
    <source>
        <dbReference type="Pfam" id="PF07715"/>
    </source>
</evidence>
<name>A0A1V6LYA6_9BACT</name>
<dbReference type="GO" id="GO:0015344">
    <property type="term" value="F:siderophore uptake transmembrane transporter activity"/>
    <property type="evidence" value="ECO:0007669"/>
    <property type="project" value="TreeGrafter"/>
</dbReference>
<evidence type="ECO:0000256" key="6">
    <source>
        <dbReference type="ARBA" id="ARBA00023077"/>
    </source>
</evidence>
<dbReference type="GO" id="GO:0044718">
    <property type="term" value="P:siderophore transmembrane transport"/>
    <property type="evidence" value="ECO:0007669"/>
    <property type="project" value="TreeGrafter"/>
</dbReference>
<evidence type="ECO:0000313" key="15">
    <source>
        <dbReference type="Proteomes" id="UP000242219"/>
    </source>
</evidence>
<evidence type="ECO:0000256" key="7">
    <source>
        <dbReference type="ARBA" id="ARBA00023136"/>
    </source>
</evidence>
<proteinExistence type="inferred from homology"/>
<evidence type="ECO:0000256" key="9">
    <source>
        <dbReference type="ARBA" id="ARBA00023237"/>
    </source>
</evidence>
<dbReference type="EMBL" id="MJUW02000102">
    <property type="protein sequence ID" value="OQD45133.1"/>
    <property type="molecule type" value="Genomic_DNA"/>
</dbReference>
<dbReference type="PANTHER" id="PTHR30069">
    <property type="entry name" value="TONB-DEPENDENT OUTER MEMBRANE RECEPTOR"/>
    <property type="match status" value="1"/>
</dbReference>
<keyword evidence="2 10" id="KW-0813">Transport</keyword>
<evidence type="ECO:0008006" key="16">
    <source>
        <dbReference type="Google" id="ProtNLM"/>
    </source>
</evidence>
<comment type="caution">
    <text evidence="14">The sequence shown here is derived from an EMBL/GenBank/DDBJ whole genome shotgun (WGS) entry which is preliminary data.</text>
</comment>
<keyword evidence="9 10" id="KW-0998">Cell outer membrane</keyword>